<protein>
    <submittedName>
        <fullName evidence="2">Pentatricopeptide repeat-containing protein</fullName>
    </submittedName>
</protein>
<evidence type="ECO:0000313" key="3">
    <source>
        <dbReference type="Proteomes" id="UP000265520"/>
    </source>
</evidence>
<keyword evidence="1" id="KW-0677">Repeat</keyword>
<reference evidence="2 3" key="1">
    <citation type="journal article" date="2018" name="Front. Plant Sci.">
        <title>Red Clover (Trifolium pratense) and Zigzag Clover (T. medium) - A Picture of Genomic Similarities and Differences.</title>
        <authorList>
            <person name="Dluhosova J."/>
            <person name="Istvanek J."/>
            <person name="Nedelnik J."/>
            <person name="Repkova J."/>
        </authorList>
    </citation>
    <scope>NUCLEOTIDE SEQUENCE [LARGE SCALE GENOMIC DNA]</scope>
    <source>
        <strain evidence="3">cv. 10/8</strain>
        <tissue evidence="2">Leaf</tissue>
    </source>
</reference>
<dbReference type="InterPro" id="IPR011990">
    <property type="entry name" value="TPR-like_helical_dom_sf"/>
</dbReference>
<accession>A0A392R730</accession>
<evidence type="ECO:0000313" key="2">
    <source>
        <dbReference type="EMBL" id="MCI31590.1"/>
    </source>
</evidence>
<dbReference type="Gene3D" id="1.25.40.10">
    <property type="entry name" value="Tetratricopeptide repeat domain"/>
    <property type="match status" value="1"/>
</dbReference>
<dbReference type="EMBL" id="LXQA010188316">
    <property type="protein sequence ID" value="MCI31590.1"/>
    <property type="molecule type" value="Genomic_DNA"/>
</dbReference>
<proteinExistence type="predicted"/>
<name>A0A392R730_9FABA</name>
<sequence>MEASGLSPGTDTFVIMIDGFLEQDCLVEACEYFKEMVGRGLFAAPHY</sequence>
<dbReference type="Pfam" id="PF01535">
    <property type="entry name" value="PPR"/>
    <property type="match status" value="1"/>
</dbReference>
<evidence type="ECO:0000256" key="1">
    <source>
        <dbReference type="ARBA" id="ARBA00022737"/>
    </source>
</evidence>
<dbReference type="Proteomes" id="UP000265520">
    <property type="component" value="Unassembled WGS sequence"/>
</dbReference>
<keyword evidence="3" id="KW-1185">Reference proteome</keyword>
<feature type="non-terminal residue" evidence="2">
    <location>
        <position position="47"/>
    </location>
</feature>
<dbReference type="NCBIfam" id="TIGR00756">
    <property type="entry name" value="PPR"/>
    <property type="match status" value="1"/>
</dbReference>
<organism evidence="2 3">
    <name type="scientific">Trifolium medium</name>
    <dbReference type="NCBI Taxonomy" id="97028"/>
    <lineage>
        <taxon>Eukaryota</taxon>
        <taxon>Viridiplantae</taxon>
        <taxon>Streptophyta</taxon>
        <taxon>Embryophyta</taxon>
        <taxon>Tracheophyta</taxon>
        <taxon>Spermatophyta</taxon>
        <taxon>Magnoliopsida</taxon>
        <taxon>eudicotyledons</taxon>
        <taxon>Gunneridae</taxon>
        <taxon>Pentapetalae</taxon>
        <taxon>rosids</taxon>
        <taxon>fabids</taxon>
        <taxon>Fabales</taxon>
        <taxon>Fabaceae</taxon>
        <taxon>Papilionoideae</taxon>
        <taxon>50 kb inversion clade</taxon>
        <taxon>NPAAA clade</taxon>
        <taxon>Hologalegina</taxon>
        <taxon>IRL clade</taxon>
        <taxon>Trifolieae</taxon>
        <taxon>Trifolium</taxon>
    </lineage>
</organism>
<comment type="caution">
    <text evidence="2">The sequence shown here is derived from an EMBL/GenBank/DDBJ whole genome shotgun (WGS) entry which is preliminary data.</text>
</comment>
<dbReference type="AlphaFoldDB" id="A0A392R730"/>
<dbReference type="InterPro" id="IPR002885">
    <property type="entry name" value="PPR_rpt"/>
</dbReference>